<dbReference type="Pfam" id="PF13466">
    <property type="entry name" value="STAS_2"/>
    <property type="match status" value="1"/>
</dbReference>
<feature type="region of interest" description="Disordered" evidence="1">
    <location>
        <begin position="1"/>
        <end position="26"/>
    </location>
</feature>
<sequence>MRVVTRAGSEKGELMHGASPTPGSGTAAARHVAVAYSSDGEWADHLVAFVRAGLDGDEQVQYFADATDPGLVTRTLAEHGVDAESAVRRGQLVVATADETYLSGARFDPDAMIGLWQEAVDAAAAGGFRALRAIGEMSWGSRDVAGAERLLEYELRIHHEVFERLPLTAWCFYDRRLVPQEDFRSLTQAHLTRSGATAHDDAPGLSVAPLAAPPGFRLAGAAGYETRRATASAAAAIAASPAGPVTVDLSVLGHLDVAALAEMSTAARRRPSFSPVRLLGAPPALHRMLELFPELGEGLEVAGR</sequence>
<reference evidence="5" key="1">
    <citation type="journal article" date="2015" name="J. Biotechnol.">
        <title>Complete genome sequence of the actinobacterium Streptomyces glaucescens GLA.O (DSM 40922) consisting of a linear chromosome and one linear plasmid.</title>
        <authorList>
            <person name="Ortseifen V."/>
            <person name="Winkler A."/>
            <person name="Albersmeier A."/>
            <person name="Wendler S."/>
            <person name="Puhler A."/>
            <person name="Kalinowski J."/>
            <person name="Ruckert C."/>
        </authorList>
    </citation>
    <scope>NUCLEOTIDE SEQUENCE [LARGE SCALE GENOMIC DNA]</scope>
    <source>
        <strain evidence="5">DSM 40922 / GLA O</strain>
    </source>
</reference>
<evidence type="ECO:0000313" key="4">
    <source>
        <dbReference type="EMBL" id="AIS01113.1"/>
    </source>
</evidence>
<proteinExistence type="predicted"/>
<dbReference type="Gene3D" id="3.30.750.24">
    <property type="entry name" value="STAS domain"/>
    <property type="match status" value="1"/>
</dbReference>
<dbReference type="KEGG" id="sgu:SGLAU_25875"/>
<feature type="domain" description="MEDS" evidence="3">
    <location>
        <begin position="30"/>
        <end position="190"/>
    </location>
</feature>
<evidence type="ECO:0008006" key="6">
    <source>
        <dbReference type="Google" id="ProtNLM"/>
    </source>
</evidence>
<dbReference type="Proteomes" id="UP000029482">
    <property type="component" value="Chromosome"/>
</dbReference>
<keyword evidence="5" id="KW-1185">Reference proteome</keyword>
<dbReference type="InterPro" id="IPR036513">
    <property type="entry name" value="STAS_dom_sf"/>
</dbReference>
<dbReference type="EMBL" id="CP009438">
    <property type="protein sequence ID" value="AIS01113.1"/>
    <property type="molecule type" value="Genomic_DNA"/>
</dbReference>
<evidence type="ECO:0000313" key="5">
    <source>
        <dbReference type="Proteomes" id="UP000029482"/>
    </source>
</evidence>
<dbReference type="Pfam" id="PF14417">
    <property type="entry name" value="MEDS"/>
    <property type="match status" value="1"/>
</dbReference>
<evidence type="ECO:0000256" key="1">
    <source>
        <dbReference type="SAM" id="MobiDB-lite"/>
    </source>
</evidence>
<organism evidence="4 5">
    <name type="scientific">Streptomyces glaucescens</name>
    <dbReference type="NCBI Taxonomy" id="1907"/>
    <lineage>
        <taxon>Bacteria</taxon>
        <taxon>Bacillati</taxon>
        <taxon>Actinomycetota</taxon>
        <taxon>Actinomycetes</taxon>
        <taxon>Kitasatosporales</taxon>
        <taxon>Streptomycetaceae</taxon>
        <taxon>Streptomyces</taxon>
    </lineage>
</organism>
<evidence type="ECO:0000259" key="2">
    <source>
        <dbReference type="Pfam" id="PF13466"/>
    </source>
</evidence>
<dbReference type="AlphaFoldDB" id="A0A089XAW5"/>
<evidence type="ECO:0000259" key="3">
    <source>
        <dbReference type="Pfam" id="PF14417"/>
    </source>
</evidence>
<name>A0A089XAW5_STRGA</name>
<dbReference type="HOGENOM" id="CLU_070586_0_0_11"/>
<dbReference type="InterPro" id="IPR058548">
    <property type="entry name" value="MlaB-like_STAS"/>
</dbReference>
<feature type="domain" description="MlaB-like STAS" evidence="2">
    <location>
        <begin position="217"/>
        <end position="291"/>
    </location>
</feature>
<gene>
    <name evidence="4" type="ORF">SGLAU_25875</name>
</gene>
<dbReference type="STRING" id="1907.SGLAU_25875"/>
<accession>A0A089XAW5</accession>
<dbReference type="eggNOG" id="COG1366">
    <property type="taxonomic scope" value="Bacteria"/>
</dbReference>
<protein>
    <recommendedName>
        <fullName evidence="6">STAS domain-containing protein</fullName>
    </recommendedName>
</protein>
<dbReference type="RefSeq" id="WP_244315257.1">
    <property type="nucleotide sequence ID" value="NZ_CP009438.1"/>
</dbReference>
<dbReference type="InterPro" id="IPR025847">
    <property type="entry name" value="MEDS_domain"/>
</dbReference>